<sequence length="205" mass="23187">MFAVCRGFIFCVLEIGIMARTRNHVQCPIIGSPKEFSCIVLPTRGDILQHYNWIKIQKERSGIYKPQVIEIYEDIVIKIEEICFKKLLQGRQKNETLEKACFGKFQLDRLKPSEILGEENVKVCNNDVTIDKNTPSCSTPQRRLKLTTFVKTCNKYAVADRPTATLASPLLHDLGHCSPSLANKNPGKLSHASGSQLPINYFDFT</sequence>
<reference evidence="2 3" key="1">
    <citation type="journal article" date="2019" name="Sci. Rep.">
        <title>Orb-weaving spider Araneus ventricosus genome elucidates the spidroin gene catalogue.</title>
        <authorList>
            <person name="Kono N."/>
            <person name="Nakamura H."/>
            <person name="Ohtoshi R."/>
            <person name="Moran D.A.P."/>
            <person name="Shinohara A."/>
            <person name="Yoshida Y."/>
            <person name="Fujiwara M."/>
            <person name="Mori M."/>
            <person name="Tomita M."/>
            <person name="Arakawa K."/>
        </authorList>
    </citation>
    <scope>NUCLEOTIDE SEQUENCE [LARGE SCALE GENOMIC DNA]</scope>
</reference>
<dbReference type="Proteomes" id="UP000499080">
    <property type="component" value="Unassembled WGS sequence"/>
</dbReference>
<evidence type="ECO:0000313" key="3">
    <source>
        <dbReference type="Proteomes" id="UP000499080"/>
    </source>
</evidence>
<comment type="caution">
    <text evidence="2">The sequence shown here is derived from an EMBL/GenBank/DDBJ whole genome shotgun (WGS) entry which is preliminary data.</text>
</comment>
<evidence type="ECO:0000313" key="2">
    <source>
        <dbReference type="EMBL" id="GBM99911.1"/>
    </source>
</evidence>
<dbReference type="OrthoDB" id="8064441at2759"/>
<keyword evidence="3" id="KW-1185">Reference proteome</keyword>
<organism evidence="2 3">
    <name type="scientific">Araneus ventricosus</name>
    <name type="common">Orbweaver spider</name>
    <name type="synonym">Epeira ventricosa</name>
    <dbReference type="NCBI Taxonomy" id="182803"/>
    <lineage>
        <taxon>Eukaryota</taxon>
        <taxon>Metazoa</taxon>
        <taxon>Ecdysozoa</taxon>
        <taxon>Arthropoda</taxon>
        <taxon>Chelicerata</taxon>
        <taxon>Arachnida</taxon>
        <taxon>Araneae</taxon>
        <taxon>Araneomorphae</taxon>
        <taxon>Entelegynae</taxon>
        <taxon>Araneoidea</taxon>
        <taxon>Araneidae</taxon>
        <taxon>Araneus</taxon>
    </lineage>
</organism>
<protein>
    <submittedName>
        <fullName evidence="2">Uncharacterized protein</fullName>
    </submittedName>
</protein>
<feature type="chain" id="PRO_5021420780" evidence="1">
    <location>
        <begin position="20"/>
        <end position="205"/>
    </location>
</feature>
<name>A0A4Y2KC24_ARAVE</name>
<accession>A0A4Y2KC24</accession>
<keyword evidence="1" id="KW-0732">Signal</keyword>
<evidence type="ECO:0000256" key="1">
    <source>
        <dbReference type="SAM" id="SignalP"/>
    </source>
</evidence>
<feature type="signal peptide" evidence="1">
    <location>
        <begin position="1"/>
        <end position="19"/>
    </location>
</feature>
<dbReference type="EMBL" id="BGPR01004460">
    <property type="protein sequence ID" value="GBM99911.1"/>
    <property type="molecule type" value="Genomic_DNA"/>
</dbReference>
<proteinExistence type="predicted"/>
<gene>
    <name evidence="2" type="ORF">AVEN_169224_1</name>
</gene>
<dbReference type="AlphaFoldDB" id="A0A4Y2KC24"/>